<keyword evidence="7" id="KW-1185">Reference proteome</keyword>
<evidence type="ECO:0000256" key="4">
    <source>
        <dbReference type="ARBA" id="ARBA00023163"/>
    </source>
</evidence>
<reference evidence="7" key="1">
    <citation type="journal article" date="2019" name="Int. J. Syst. Evol. Microbiol.">
        <title>The Global Catalogue of Microorganisms (GCM) 10K type strain sequencing project: providing services to taxonomists for standard genome sequencing and annotation.</title>
        <authorList>
            <consortium name="The Broad Institute Genomics Platform"/>
            <consortium name="The Broad Institute Genome Sequencing Center for Infectious Disease"/>
            <person name="Wu L."/>
            <person name="Ma J."/>
        </authorList>
    </citation>
    <scope>NUCLEOTIDE SEQUENCE [LARGE SCALE GENOMIC DNA]</scope>
    <source>
        <strain evidence="7">CCUG 54939</strain>
    </source>
</reference>
<dbReference type="PROSITE" id="PS50931">
    <property type="entry name" value="HTH_LYSR"/>
    <property type="match status" value="1"/>
</dbReference>
<dbReference type="PANTHER" id="PTHR30537">
    <property type="entry name" value="HTH-TYPE TRANSCRIPTIONAL REGULATOR"/>
    <property type="match status" value="1"/>
</dbReference>
<sequence length="306" mass="34034">MDKLLAMDVFCRVVESGSFVKASERLGMSTTAVSRHVAELEGHLDTRLLQRTTRTLRLTESGTRFYERCQLILSEVADAEMELDQQRQNPSGLLRISVSIPFGARHFAPLLPRFCERYPGIEIEVVASDRKLSLVDEGIDMALRISREFDGSLIARPLAKIHTLICAAPDYLSRQGTPVTPDELAGHVCLVYNGVPEPYVWSFECPQGELRQVRVQGGFQADNGDFLLAAAEGGMGITRQPSFMVAEAIAGGRLLPLLADYRMPALQLAAVYPSRRFVPAKVRAMVSFLQEEWGGPVAPWDAWWQK</sequence>
<keyword evidence="2" id="KW-0805">Transcription regulation</keyword>
<dbReference type="EMBL" id="JBHSAF010000015">
    <property type="protein sequence ID" value="MFC3914863.1"/>
    <property type="molecule type" value="Genomic_DNA"/>
</dbReference>
<dbReference type="RefSeq" id="WP_377154303.1">
    <property type="nucleotide sequence ID" value="NZ_JBHSAF010000015.1"/>
</dbReference>
<evidence type="ECO:0000313" key="7">
    <source>
        <dbReference type="Proteomes" id="UP001595692"/>
    </source>
</evidence>
<comment type="caution">
    <text evidence="6">The sequence shown here is derived from an EMBL/GenBank/DDBJ whole genome shotgun (WGS) entry which is preliminary data.</text>
</comment>
<dbReference type="CDD" id="cd08422">
    <property type="entry name" value="PBP2_CrgA_like"/>
    <property type="match status" value="1"/>
</dbReference>
<dbReference type="PANTHER" id="PTHR30537:SF35">
    <property type="entry name" value="TRANSCRIPTIONAL REGULATORY PROTEIN"/>
    <property type="match status" value="1"/>
</dbReference>
<dbReference type="Gene3D" id="3.40.190.290">
    <property type="match status" value="1"/>
</dbReference>
<proteinExistence type="inferred from homology"/>
<keyword evidence="4" id="KW-0804">Transcription</keyword>
<dbReference type="Proteomes" id="UP001595692">
    <property type="component" value="Unassembled WGS sequence"/>
</dbReference>
<dbReference type="SUPFAM" id="SSF53850">
    <property type="entry name" value="Periplasmic binding protein-like II"/>
    <property type="match status" value="1"/>
</dbReference>
<dbReference type="SUPFAM" id="SSF46785">
    <property type="entry name" value="Winged helix' DNA-binding domain"/>
    <property type="match status" value="1"/>
</dbReference>
<accession>A0ABV8CS47</accession>
<gene>
    <name evidence="6" type="ORF">ACFOSS_15545</name>
</gene>
<evidence type="ECO:0000256" key="1">
    <source>
        <dbReference type="ARBA" id="ARBA00009437"/>
    </source>
</evidence>
<evidence type="ECO:0000259" key="5">
    <source>
        <dbReference type="PROSITE" id="PS50931"/>
    </source>
</evidence>
<dbReference type="InterPro" id="IPR000847">
    <property type="entry name" value="LysR_HTH_N"/>
</dbReference>
<evidence type="ECO:0000313" key="6">
    <source>
        <dbReference type="EMBL" id="MFC3914863.1"/>
    </source>
</evidence>
<dbReference type="InterPro" id="IPR036390">
    <property type="entry name" value="WH_DNA-bd_sf"/>
</dbReference>
<evidence type="ECO:0000256" key="2">
    <source>
        <dbReference type="ARBA" id="ARBA00023015"/>
    </source>
</evidence>
<dbReference type="Pfam" id="PF00126">
    <property type="entry name" value="HTH_1"/>
    <property type="match status" value="1"/>
</dbReference>
<comment type="similarity">
    <text evidence="1">Belongs to the LysR transcriptional regulatory family.</text>
</comment>
<feature type="domain" description="HTH lysR-type" evidence="5">
    <location>
        <begin position="1"/>
        <end position="59"/>
    </location>
</feature>
<name>A0ABV8CS47_9GAMM</name>
<dbReference type="Gene3D" id="1.10.10.10">
    <property type="entry name" value="Winged helix-like DNA-binding domain superfamily/Winged helix DNA-binding domain"/>
    <property type="match status" value="1"/>
</dbReference>
<dbReference type="InterPro" id="IPR005119">
    <property type="entry name" value="LysR_subst-bd"/>
</dbReference>
<dbReference type="InterPro" id="IPR058163">
    <property type="entry name" value="LysR-type_TF_proteobact-type"/>
</dbReference>
<keyword evidence="3" id="KW-0238">DNA-binding</keyword>
<evidence type="ECO:0000256" key="3">
    <source>
        <dbReference type="ARBA" id="ARBA00023125"/>
    </source>
</evidence>
<organism evidence="6 7">
    <name type="scientific">Pseudaeromonas sharmana</name>
    <dbReference type="NCBI Taxonomy" id="328412"/>
    <lineage>
        <taxon>Bacteria</taxon>
        <taxon>Pseudomonadati</taxon>
        <taxon>Pseudomonadota</taxon>
        <taxon>Gammaproteobacteria</taxon>
        <taxon>Aeromonadales</taxon>
        <taxon>Aeromonadaceae</taxon>
        <taxon>Pseudaeromonas</taxon>
    </lineage>
</organism>
<dbReference type="Pfam" id="PF03466">
    <property type="entry name" value="LysR_substrate"/>
    <property type="match status" value="1"/>
</dbReference>
<dbReference type="InterPro" id="IPR036388">
    <property type="entry name" value="WH-like_DNA-bd_sf"/>
</dbReference>
<protein>
    <submittedName>
        <fullName evidence="6">LysR family transcriptional regulator</fullName>
    </submittedName>
</protein>